<keyword evidence="2" id="KW-1185">Reference proteome</keyword>
<name>A0A0E0PY54_ORYRU</name>
<dbReference type="Proteomes" id="UP000008022">
    <property type="component" value="Unassembled WGS sequence"/>
</dbReference>
<evidence type="ECO:0000313" key="2">
    <source>
        <dbReference type="Proteomes" id="UP000008022"/>
    </source>
</evidence>
<proteinExistence type="predicted"/>
<reference evidence="2" key="1">
    <citation type="submission" date="2013-06" db="EMBL/GenBank/DDBJ databases">
        <authorList>
            <person name="Zhao Q."/>
        </authorList>
    </citation>
    <scope>NUCLEOTIDE SEQUENCE</scope>
    <source>
        <strain evidence="2">cv. W1943</strain>
    </source>
</reference>
<evidence type="ECO:0008006" key="3">
    <source>
        <dbReference type="Google" id="ProtNLM"/>
    </source>
</evidence>
<accession>A0A0E0PY54</accession>
<dbReference type="Gramene" id="ORUFI06G16540.1">
    <property type="protein sequence ID" value="ORUFI06G16540.1"/>
    <property type="gene ID" value="ORUFI06G16540"/>
</dbReference>
<dbReference type="HOGENOM" id="CLU_1589140_0_0_1"/>
<organism evidence="1 2">
    <name type="scientific">Oryza rufipogon</name>
    <name type="common">Brownbeard rice</name>
    <name type="synonym">Asian wild rice</name>
    <dbReference type="NCBI Taxonomy" id="4529"/>
    <lineage>
        <taxon>Eukaryota</taxon>
        <taxon>Viridiplantae</taxon>
        <taxon>Streptophyta</taxon>
        <taxon>Embryophyta</taxon>
        <taxon>Tracheophyta</taxon>
        <taxon>Spermatophyta</taxon>
        <taxon>Magnoliopsida</taxon>
        <taxon>Liliopsida</taxon>
        <taxon>Poales</taxon>
        <taxon>Poaceae</taxon>
        <taxon>BOP clade</taxon>
        <taxon>Oryzoideae</taxon>
        <taxon>Oryzeae</taxon>
        <taxon>Oryzinae</taxon>
        <taxon>Oryza</taxon>
    </lineage>
</organism>
<sequence length="168" mass="18916">MAIRQRGSAARFISSEKRSSGTLMWNAPMALRRGMVELRFGLPLRHNKLGTLAELRRTGTVAEYQGRFMNLLSRAGELTEEQKIELFTMELQGKLLIDVELEAPASQDTAMSFFIFFYFREGFLGCYSGHKCKRLFWLGAPFADDDPGISLYALSGVRRCNSASRSTA</sequence>
<dbReference type="AlphaFoldDB" id="A0A0E0PY54"/>
<evidence type="ECO:0000313" key="1">
    <source>
        <dbReference type="EnsemblPlants" id="ORUFI06G16540.1"/>
    </source>
</evidence>
<protein>
    <recommendedName>
        <fullName evidence="3">Retrotransposon gag domain-containing protein</fullName>
    </recommendedName>
</protein>
<dbReference type="EnsemblPlants" id="ORUFI06G16540.1">
    <property type="protein sequence ID" value="ORUFI06G16540.1"/>
    <property type="gene ID" value="ORUFI06G16540"/>
</dbReference>
<reference evidence="1" key="2">
    <citation type="submission" date="2015-06" db="UniProtKB">
        <authorList>
            <consortium name="EnsemblPlants"/>
        </authorList>
    </citation>
    <scope>IDENTIFICATION</scope>
</reference>